<comment type="caution">
    <text evidence="2">The sequence shown here is derived from an EMBL/GenBank/DDBJ whole genome shotgun (WGS) entry which is preliminary data.</text>
</comment>
<gene>
    <name evidence="2" type="ORF">GCM10011501_19250</name>
</gene>
<dbReference type="RefSeq" id="WP_189378049.1">
    <property type="nucleotide sequence ID" value="NZ_BNAH01000006.1"/>
</dbReference>
<evidence type="ECO:0000313" key="2">
    <source>
        <dbReference type="EMBL" id="GHE89814.1"/>
    </source>
</evidence>
<name>A0ABQ3INQ9_9GAMM</name>
<dbReference type="PANTHER" id="PTHR12526:SF630">
    <property type="entry name" value="GLYCOSYLTRANSFERASE"/>
    <property type="match status" value="1"/>
</dbReference>
<keyword evidence="3" id="KW-1185">Reference proteome</keyword>
<dbReference type="CDD" id="cd03801">
    <property type="entry name" value="GT4_PimA-like"/>
    <property type="match status" value="1"/>
</dbReference>
<sequence>MNILVSCEFHFSQTPDGQVWTTSSFNYNFWLRYLSCFDNVVVIARVKQVALAQPEWVLSSGQSVAFFNLPEYLGLFGLIRTLPKLIYRLHQATKLEGVLLFRVPSQSANILTKLLPSGKKYALEVVGDPEDVFSSGVGGKILGGVLKFLSTRSLKQQCKNAAGVSYVTKSYLQQKYPAGKNTITSHYSSLQLNKKSFSSEARQYNQPARRLVFIGSLNQLYKAPDILLKAFAKLVNNDTKYHLTIIGTGIHQNMLMQLANELTIKKNITFTGEINHQQVLEHLQQSELFVLPSRTEGLPRAMIEAMAQALPCIGSNAGGIPELLAPDFCVPINDIDALYSALDKLCNNTKLLSAQSTINLATSIDYQEDVLAKRRSDFYGKLKELNS</sequence>
<dbReference type="EMBL" id="BNAH01000006">
    <property type="protein sequence ID" value="GHE89814.1"/>
    <property type="molecule type" value="Genomic_DNA"/>
</dbReference>
<dbReference type="Gene3D" id="3.40.50.2000">
    <property type="entry name" value="Glycogen Phosphorylase B"/>
    <property type="match status" value="2"/>
</dbReference>
<evidence type="ECO:0000259" key="1">
    <source>
        <dbReference type="Pfam" id="PF00534"/>
    </source>
</evidence>
<dbReference type="InterPro" id="IPR001296">
    <property type="entry name" value="Glyco_trans_1"/>
</dbReference>
<feature type="domain" description="Glycosyl transferase family 1" evidence="1">
    <location>
        <begin position="207"/>
        <end position="352"/>
    </location>
</feature>
<accession>A0ABQ3INQ9</accession>
<reference evidence="3" key="1">
    <citation type="journal article" date="2019" name="Int. J. Syst. Evol. Microbiol.">
        <title>The Global Catalogue of Microorganisms (GCM) 10K type strain sequencing project: providing services to taxonomists for standard genome sequencing and annotation.</title>
        <authorList>
            <consortium name="The Broad Institute Genomics Platform"/>
            <consortium name="The Broad Institute Genome Sequencing Center for Infectious Disease"/>
            <person name="Wu L."/>
            <person name="Ma J."/>
        </authorList>
    </citation>
    <scope>NUCLEOTIDE SEQUENCE [LARGE SCALE GENOMIC DNA]</scope>
    <source>
        <strain evidence="3">CGMCC 1.15922</strain>
    </source>
</reference>
<dbReference type="Pfam" id="PF00534">
    <property type="entry name" value="Glycos_transf_1"/>
    <property type="match status" value="1"/>
</dbReference>
<dbReference type="SUPFAM" id="SSF53756">
    <property type="entry name" value="UDP-Glycosyltransferase/glycogen phosphorylase"/>
    <property type="match status" value="1"/>
</dbReference>
<protein>
    <recommendedName>
        <fullName evidence="1">Glycosyl transferase family 1 domain-containing protein</fullName>
    </recommendedName>
</protein>
<organism evidence="2 3">
    <name type="scientific">Thalassotalea profundi</name>
    <dbReference type="NCBI Taxonomy" id="2036687"/>
    <lineage>
        <taxon>Bacteria</taxon>
        <taxon>Pseudomonadati</taxon>
        <taxon>Pseudomonadota</taxon>
        <taxon>Gammaproteobacteria</taxon>
        <taxon>Alteromonadales</taxon>
        <taxon>Colwelliaceae</taxon>
        <taxon>Thalassotalea</taxon>
    </lineage>
</organism>
<dbReference type="PANTHER" id="PTHR12526">
    <property type="entry name" value="GLYCOSYLTRANSFERASE"/>
    <property type="match status" value="1"/>
</dbReference>
<proteinExistence type="predicted"/>
<evidence type="ECO:0000313" key="3">
    <source>
        <dbReference type="Proteomes" id="UP000626370"/>
    </source>
</evidence>
<dbReference type="Proteomes" id="UP000626370">
    <property type="component" value="Unassembled WGS sequence"/>
</dbReference>